<feature type="compositionally biased region" description="Basic residues" evidence="1">
    <location>
        <begin position="1"/>
        <end position="11"/>
    </location>
</feature>
<dbReference type="Proteomes" id="UP001281447">
    <property type="component" value="Unassembled WGS sequence"/>
</dbReference>
<gene>
    <name evidence="2" type="ORF">RWE15_18055</name>
</gene>
<evidence type="ECO:0000313" key="2">
    <source>
        <dbReference type="EMBL" id="MDY0395939.1"/>
    </source>
</evidence>
<dbReference type="EMBL" id="JAWDIP010000004">
    <property type="protein sequence ID" value="MDY0395939.1"/>
    <property type="molecule type" value="Genomic_DNA"/>
</dbReference>
<reference evidence="2 3" key="1">
    <citation type="submission" date="2023-10" db="EMBL/GenBank/DDBJ databases">
        <title>Virgibacillus halophilus 5B73C genome.</title>
        <authorList>
            <person name="Miliotis G."/>
            <person name="Sengupta P."/>
            <person name="Hameed A."/>
            <person name="Chuvochina M."/>
            <person name="Mcdonagh F."/>
            <person name="Simpson A.C."/>
            <person name="Singh N.K."/>
            <person name="Rekha P.D."/>
            <person name="Raman K."/>
            <person name="Hugenholtz P."/>
            <person name="Venkateswaran K."/>
        </authorList>
    </citation>
    <scope>NUCLEOTIDE SEQUENCE [LARGE SCALE GENOMIC DNA]</scope>
    <source>
        <strain evidence="2 3">5B73C</strain>
    </source>
</reference>
<evidence type="ECO:0000313" key="3">
    <source>
        <dbReference type="Proteomes" id="UP001281447"/>
    </source>
</evidence>
<name>A0ABU5C9C1_9BACI</name>
<evidence type="ECO:0000256" key="1">
    <source>
        <dbReference type="SAM" id="MobiDB-lite"/>
    </source>
</evidence>
<accession>A0ABU5C9C1</accession>
<keyword evidence="3" id="KW-1185">Reference proteome</keyword>
<feature type="compositionally biased region" description="Basic residues" evidence="1">
    <location>
        <begin position="111"/>
        <end position="127"/>
    </location>
</feature>
<feature type="compositionally biased region" description="Basic residues" evidence="1">
    <location>
        <begin position="60"/>
        <end position="98"/>
    </location>
</feature>
<feature type="compositionally biased region" description="Polar residues" evidence="1">
    <location>
        <begin position="29"/>
        <end position="50"/>
    </location>
</feature>
<protein>
    <submittedName>
        <fullName evidence="2">Uncharacterized protein</fullName>
    </submittedName>
</protein>
<feature type="region of interest" description="Disordered" evidence="1">
    <location>
        <begin position="1"/>
        <end position="127"/>
    </location>
</feature>
<proteinExistence type="predicted"/>
<comment type="caution">
    <text evidence="2">The sequence shown here is derived from an EMBL/GenBank/DDBJ whole genome shotgun (WGS) entry which is preliminary data.</text>
</comment>
<organism evidence="2 3">
    <name type="scientific">Tigheibacillus halophilus</name>
    <dbReference type="NCBI Taxonomy" id="361280"/>
    <lineage>
        <taxon>Bacteria</taxon>
        <taxon>Bacillati</taxon>
        <taxon>Bacillota</taxon>
        <taxon>Bacilli</taxon>
        <taxon>Bacillales</taxon>
        <taxon>Bacillaceae</taxon>
        <taxon>Tigheibacillus</taxon>
    </lineage>
</organism>
<sequence length="127" mass="14787">MKLKKKNKIKSGNKTTENKPIQTKHAASKHQQNQSQHVKNNDQLQQNPAKQQKKPDRSHAAKKQLKHIPKAPANHKHIRGHHKYHNDPKVHRKQKHKTGPANKTGREHYRQMKKTHGPVHGNHHGHR</sequence>